<reference evidence="1 2" key="1">
    <citation type="submission" date="2015-06" db="EMBL/GenBank/DDBJ databases">
        <authorList>
            <person name="Hoefler B.C."/>
            <person name="Straight P.D."/>
        </authorList>
    </citation>
    <scope>NUCLEOTIDE SEQUENCE [LARGE SCALE GENOMIC DNA]</scope>
    <source>
        <strain evidence="1 2">NRRL 3427</strain>
    </source>
</reference>
<gene>
    <name evidence="1" type="ORF">ADK34_09750</name>
</gene>
<dbReference type="Proteomes" id="UP000037023">
    <property type="component" value="Unassembled WGS sequence"/>
</dbReference>
<comment type="caution">
    <text evidence="1">The sequence shown here is derived from an EMBL/GenBank/DDBJ whole genome shotgun (WGS) entry which is preliminary data.</text>
</comment>
<dbReference type="EMBL" id="LGUP01000071">
    <property type="protein sequence ID" value="KOG31855.1"/>
    <property type="molecule type" value="Genomic_DNA"/>
</dbReference>
<organism evidence="1 2">
    <name type="scientific">Streptomyces viridochromogenes</name>
    <dbReference type="NCBI Taxonomy" id="1938"/>
    <lineage>
        <taxon>Bacteria</taxon>
        <taxon>Bacillati</taxon>
        <taxon>Actinomycetota</taxon>
        <taxon>Actinomycetes</taxon>
        <taxon>Kitasatosporales</taxon>
        <taxon>Streptomycetaceae</taxon>
        <taxon>Streptomyces</taxon>
    </lineage>
</organism>
<dbReference type="PATRIC" id="fig|1938.6.peg.2142"/>
<dbReference type="CDD" id="cd09731">
    <property type="entry name" value="Cse2_I-E"/>
    <property type="match status" value="1"/>
</dbReference>
<name>A0A0L8L183_STRVR</name>
<dbReference type="RefSeq" id="WP_051787851.1">
    <property type="nucleotide sequence ID" value="NZ_LGUP01000071.1"/>
</dbReference>
<dbReference type="NCBIfam" id="TIGR02548">
    <property type="entry name" value="casB_cse2"/>
    <property type="match status" value="1"/>
</dbReference>
<evidence type="ECO:0000313" key="2">
    <source>
        <dbReference type="Proteomes" id="UP000037023"/>
    </source>
</evidence>
<dbReference type="Pfam" id="PF09485">
    <property type="entry name" value="CRISPR_Cse2"/>
    <property type="match status" value="1"/>
</dbReference>
<dbReference type="InterPro" id="IPR013382">
    <property type="entry name" value="CRISPR-assoc_prot_Cse2"/>
</dbReference>
<accession>A0A0L8L183</accession>
<dbReference type="OrthoDB" id="4808431at2"/>
<sequence length="216" mass="23864">MTTTTALVPVHKLVSDLAHQRIGAWQRGYTTDQAKAVAARARLSREAGKTAAQVFDLWDLVDLDALQQARADGRPLSEAELERAEEALLMAFTLWALHQQSRSTGVHQLNKNGSPRGLGSAVRRLMPASEIDDALLKRLVRAGKASDLPTLAQRLRDIVLLLRRADAPLDYALLAGQLYQWQWPGGTDAVRTAWGRSFHAWREKDDKTAQEPQAGA</sequence>
<proteinExistence type="predicted"/>
<dbReference type="AlphaFoldDB" id="A0A0L8L183"/>
<evidence type="ECO:0000313" key="1">
    <source>
        <dbReference type="EMBL" id="KOG31855.1"/>
    </source>
</evidence>
<protein>
    <submittedName>
        <fullName evidence="1">CRISPR-associated protein</fullName>
    </submittedName>
</protein>
<dbReference type="Gene3D" id="1.10.520.40">
    <property type="entry name" value="CRISPR-associated protein Cse2"/>
    <property type="match status" value="1"/>
</dbReference>
<dbReference type="InterPro" id="IPR038287">
    <property type="entry name" value="Cse2_sf"/>
</dbReference>